<dbReference type="PANTHER" id="PTHR11102">
    <property type="entry name" value="SEL-1-LIKE PROTEIN"/>
    <property type="match status" value="1"/>
</dbReference>
<dbReference type="InterPro" id="IPR011990">
    <property type="entry name" value="TPR-like_helical_dom_sf"/>
</dbReference>
<dbReference type="Gene3D" id="1.25.40.10">
    <property type="entry name" value="Tetratricopeptide repeat domain"/>
    <property type="match status" value="1"/>
</dbReference>
<feature type="domain" description="DUF6396" evidence="2">
    <location>
        <begin position="263"/>
        <end position="312"/>
    </location>
</feature>
<dbReference type="SUPFAM" id="SSF81901">
    <property type="entry name" value="HCP-like"/>
    <property type="match status" value="1"/>
</dbReference>
<gene>
    <name evidence="3" type="ORF">WKW80_19135</name>
</gene>
<dbReference type="PANTHER" id="PTHR11102:SF160">
    <property type="entry name" value="ERAD-ASSOCIATED E3 UBIQUITIN-PROTEIN LIGASE COMPONENT HRD3"/>
    <property type="match status" value="1"/>
</dbReference>
<comment type="caution">
    <text evidence="3">The sequence shown here is derived from an EMBL/GenBank/DDBJ whole genome shotgun (WGS) entry which is preliminary data.</text>
</comment>
<evidence type="ECO:0000313" key="3">
    <source>
        <dbReference type="EMBL" id="MEJ8824118.1"/>
    </source>
</evidence>
<keyword evidence="4" id="KW-1185">Reference proteome</keyword>
<keyword evidence="1" id="KW-0732">Signal</keyword>
<dbReference type="RefSeq" id="WP_340365150.1">
    <property type="nucleotide sequence ID" value="NZ_JBBKZV010000011.1"/>
</dbReference>
<dbReference type="Proteomes" id="UP001363010">
    <property type="component" value="Unassembled WGS sequence"/>
</dbReference>
<dbReference type="InterPro" id="IPR006597">
    <property type="entry name" value="Sel1-like"/>
</dbReference>
<dbReference type="Pfam" id="PF19933">
    <property type="entry name" value="DUF6396"/>
    <property type="match status" value="1"/>
</dbReference>
<proteinExistence type="predicted"/>
<dbReference type="Pfam" id="PF08238">
    <property type="entry name" value="Sel1"/>
    <property type="match status" value="4"/>
</dbReference>
<dbReference type="PROSITE" id="PS51257">
    <property type="entry name" value="PROKAR_LIPOPROTEIN"/>
    <property type="match status" value="1"/>
</dbReference>
<organism evidence="3 4">
    <name type="scientific">Variovorax humicola</name>
    <dbReference type="NCBI Taxonomy" id="1769758"/>
    <lineage>
        <taxon>Bacteria</taxon>
        <taxon>Pseudomonadati</taxon>
        <taxon>Pseudomonadota</taxon>
        <taxon>Betaproteobacteria</taxon>
        <taxon>Burkholderiales</taxon>
        <taxon>Comamonadaceae</taxon>
        <taxon>Variovorax</taxon>
    </lineage>
</organism>
<protein>
    <submittedName>
        <fullName evidence="3">Tetratricopeptide repeat protein</fullName>
    </submittedName>
</protein>
<accession>A0ABU8W3C6</accession>
<dbReference type="InterPro" id="IPR045653">
    <property type="entry name" value="DUF6396"/>
</dbReference>
<feature type="signal peptide" evidence="1">
    <location>
        <begin position="1"/>
        <end position="19"/>
    </location>
</feature>
<dbReference type="EMBL" id="JBBKZV010000011">
    <property type="protein sequence ID" value="MEJ8824118.1"/>
    <property type="molecule type" value="Genomic_DNA"/>
</dbReference>
<name>A0ABU8W3C6_9BURK</name>
<evidence type="ECO:0000259" key="2">
    <source>
        <dbReference type="Pfam" id="PF19933"/>
    </source>
</evidence>
<dbReference type="SMART" id="SM00671">
    <property type="entry name" value="SEL1"/>
    <property type="match status" value="4"/>
</dbReference>
<evidence type="ECO:0000256" key="1">
    <source>
        <dbReference type="SAM" id="SignalP"/>
    </source>
</evidence>
<sequence>MIRLALLLLTCLLTLTACPMSSPVIPPLPRNMSLKAFDPHRKDFTFKHEADAVPPIDAQAETWFQEGLRVTSRDLWPNQRNYPKAVELWQKAAERKHWKAMMNLAGVLIEGDGREPYVVPRDTERAIQIVEEAMKLGIPAAFDAMGTYHQRGLGVNGDTSRAYAFWELAADMGSPSAQAFLGAALLGGYDNPKAGMWSNESIGIKMLECAFAQGNGKAAHELGLEYLVVNRDYDKAIRVFHQGVKFGNERSAGVLSSIFGGAEMSKGGPSPDPGREDRYMAFVDALYHNPDLRFPNLDKVLPLPPAKLPQWDMSDPQRLIDAAKQIMPAPAVQPTAGSQHTGRAHIPQGYALPQTPLIPAAEWHGKFDRRQAQMTPLLNGQTALYSGYWLAQLTQSVREFQREWNSRQVALRYAQGEAFDTPDRRSLGEYAKVLGVRWHYMGELVKLADPAPPIEVARGIARMSRIPMPLVICRGGRPCPRTGIWEPQIEGDHVLATVFHDVNRQAYVEKGQPFPDPRDVHLDIDPNQVQWLWADNANQPAPVGKQITLTDLHDEQGKPLA</sequence>
<feature type="chain" id="PRO_5046867316" evidence="1">
    <location>
        <begin position="20"/>
        <end position="561"/>
    </location>
</feature>
<evidence type="ECO:0000313" key="4">
    <source>
        <dbReference type="Proteomes" id="UP001363010"/>
    </source>
</evidence>
<reference evidence="3 4" key="1">
    <citation type="submission" date="2024-03" db="EMBL/GenBank/DDBJ databases">
        <title>Novel species of the genus Variovorax.</title>
        <authorList>
            <person name="Liu Q."/>
            <person name="Xin Y.-H."/>
        </authorList>
    </citation>
    <scope>NUCLEOTIDE SEQUENCE [LARGE SCALE GENOMIC DNA]</scope>
    <source>
        <strain evidence="3 4">KACC 18501</strain>
    </source>
</reference>
<dbReference type="InterPro" id="IPR050767">
    <property type="entry name" value="Sel1_AlgK"/>
</dbReference>